<dbReference type="EMBL" id="UINC01158415">
    <property type="protein sequence ID" value="SVD55948.1"/>
    <property type="molecule type" value="Genomic_DNA"/>
</dbReference>
<evidence type="ECO:0000256" key="2">
    <source>
        <dbReference type="ARBA" id="ARBA00022692"/>
    </source>
</evidence>
<dbReference type="PANTHER" id="PTHR37422:SF13">
    <property type="entry name" value="LIPOPOLYSACCHARIDE BIOSYNTHESIS PROTEIN PA4999-RELATED"/>
    <property type="match status" value="1"/>
</dbReference>
<feature type="transmembrane region" description="Helical" evidence="5">
    <location>
        <begin position="110"/>
        <end position="129"/>
    </location>
</feature>
<comment type="subcellular location">
    <subcellularLocation>
        <location evidence="1">Membrane</location>
        <topology evidence="1">Multi-pass membrane protein</topology>
    </subcellularLocation>
</comment>
<dbReference type="SUPFAM" id="SSF48452">
    <property type="entry name" value="TPR-like"/>
    <property type="match status" value="1"/>
</dbReference>
<dbReference type="PROSITE" id="PS50005">
    <property type="entry name" value="TPR"/>
    <property type="match status" value="2"/>
</dbReference>
<dbReference type="AlphaFoldDB" id="A0A382WCU5"/>
<organism evidence="7">
    <name type="scientific">marine metagenome</name>
    <dbReference type="NCBI Taxonomy" id="408172"/>
    <lineage>
        <taxon>unclassified sequences</taxon>
        <taxon>metagenomes</taxon>
        <taxon>ecological metagenomes</taxon>
    </lineage>
</organism>
<feature type="transmembrane region" description="Helical" evidence="5">
    <location>
        <begin position="136"/>
        <end position="153"/>
    </location>
</feature>
<proteinExistence type="predicted"/>
<evidence type="ECO:0000256" key="5">
    <source>
        <dbReference type="SAM" id="Phobius"/>
    </source>
</evidence>
<evidence type="ECO:0000259" key="6">
    <source>
        <dbReference type="Pfam" id="PF04932"/>
    </source>
</evidence>
<name>A0A382WCU5_9ZZZZ</name>
<sequence>TLRMISDHPILGVGFGNWEYHYPSYYRHREWHPSNSEPVRPHNDVLWIWSELGPLGLFGFLGFVGLTLFHTLKSRSGHKEDAYLAAACMASTVALFVHGGFSFLREQPAASLLLWMSLAVLSIPLATMSMHRVPRLIGPVVVVIGAFAVWLGISHVRFDYAYHLAKQQYDRTDLHAAHREISSAISNGMFDHRAAFLDGRILQSSGQHSHAAAAYRKALEYHPNYVNTLHNLGGVLAAQGQRESAISYFRQALTIRPSYHEARLNMANELVRKNQFTDA</sequence>
<dbReference type="InterPro" id="IPR011990">
    <property type="entry name" value="TPR-like_helical_dom_sf"/>
</dbReference>
<dbReference type="Pfam" id="PF04932">
    <property type="entry name" value="Wzy_C"/>
    <property type="match status" value="1"/>
</dbReference>
<feature type="non-terminal residue" evidence="7">
    <location>
        <position position="279"/>
    </location>
</feature>
<dbReference type="InterPro" id="IPR019734">
    <property type="entry name" value="TPR_rpt"/>
</dbReference>
<feature type="domain" description="O-antigen ligase-related" evidence="6">
    <location>
        <begin position="1"/>
        <end position="61"/>
    </location>
</feature>
<dbReference type="GO" id="GO:0016020">
    <property type="term" value="C:membrane"/>
    <property type="evidence" value="ECO:0007669"/>
    <property type="project" value="UniProtKB-SubCell"/>
</dbReference>
<reference evidence="7" key="1">
    <citation type="submission" date="2018-05" db="EMBL/GenBank/DDBJ databases">
        <authorList>
            <person name="Lanie J.A."/>
            <person name="Ng W.-L."/>
            <person name="Kazmierczak K.M."/>
            <person name="Andrzejewski T.M."/>
            <person name="Davidsen T.M."/>
            <person name="Wayne K.J."/>
            <person name="Tettelin H."/>
            <person name="Glass J.I."/>
            <person name="Rusch D."/>
            <person name="Podicherti R."/>
            <person name="Tsui H.-C.T."/>
            <person name="Winkler M.E."/>
        </authorList>
    </citation>
    <scope>NUCLEOTIDE SEQUENCE</scope>
</reference>
<feature type="transmembrane region" description="Helical" evidence="5">
    <location>
        <begin position="46"/>
        <end position="70"/>
    </location>
</feature>
<accession>A0A382WCU5</accession>
<protein>
    <recommendedName>
        <fullName evidence="6">O-antigen ligase-related domain-containing protein</fullName>
    </recommendedName>
</protein>
<dbReference type="PANTHER" id="PTHR37422">
    <property type="entry name" value="TEICHURONIC ACID BIOSYNTHESIS PROTEIN TUAE"/>
    <property type="match status" value="1"/>
</dbReference>
<dbReference type="PROSITE" id="PS50293">
    <property type="entry name" value="TPR_REGION"/>
    <property type="match status" value="1"/>
</dbReference>
<evidence type="ECO:0000256" key="3">
    <source>
        <dbReference type="ARBA" id="ARBA00022989"/>
    </source>
</evidence>
<feature type="transmembrane region" description="Helical" evidence="5">
    <location>
        <begin position="82"/>
        <end position="104"/>
    </location>
</feature>
<evidence type="ECO:0000256" key="4">
    <source>
        <dbReference type="ARBA" id="ARBA00023136"/>
    </source>
</evidence>
<keyword evidence="3 5" id="KW-1133">Transmembrane helix</keyword>
<dbReference type="InterPro" id="IPR007016">
    <property type="entry name" value="O-antigen_ligase-rel_domated"/>
</dbReference>
<feature type="non-terminal residue" evidence="7">
    <location>
        <position position="1"/>
    </location>
</feature>
<dbReference type="InterPro" id="IPR051533">
    <property type="entry name" value="WaaL-like"/>
</dbReference>
<evidence type="ECO:0000313" key="7">
    <source>
        <dbReference type="EMBL" id="SVD55948.1"/>
    </source>
</evidence>
<dbReference type="Pfam" id="PF13424">
    <property type="entry name" value="TPR_12"/>
    <property type="match status" value="1"/>
</dbReference>
<dbReference type="SMART" id="SM00028">
    <property type="entry name" value="TPR"/>
    <property type="match status" value="2"/>
</dbReference>
<dbReference type="Gene3D" id="1.25.40.10">
    <property type="entry name" value="Tetratricopeptide repeat domain"/>
    <property type="match status" value="1"/>
</dbReference>
<keyword evidence="4 5" id="KW-0472">Membrane</keyword>
<keyword evidence="2 5" id="KW-0812">Transmembrane</keyword>
<gene>
    <name evidence="7" type="ORF">METZ01_LOCUS408802</name>
</gene>
<evidence type="ECO:0000256" key="1">
    <source>
        <dbReference type="ARBA" id="ARBA00004141"/>
    </source>
</evidence>